<name>A0ACD3AYB6_9AGAR</name>
<evidence type="ECO:0000313" key="2">
    <source>
        <dbReference type="Proteomes" id="UP000308600"/>
    </source>
</evidence>
<organism evidence="1 2">
    <name type="scientific">Pluteus cervinus</name>
    <dbReference type="NCBI Taxonomy" id="181527"/>
    <lineage>
        <taxon>Eukaryota</taxon>
        <taxon>Fungi</taxon>
        <taxon>Dikarya</taxon>
        <taxon>Basidiomycota</taxon>
        <taxon>Agaricomycotina</taxon>
        <taxon>Agaricomycetes</taxon>
        <taxon>Agaricomycetidae</taxon>
        <taxon>Agaricales</taxon>
        <taxon>Pluteineae</taxon>
        <taxon>Pluteaceae</taxon>
        <taxon>Pluteus</taxon>
    </lineage>
</organism>
<gene>
    <name evidence="1" type="ORF">BDN72DRAFT_766345</name>
</gene>
<proteinExistence type="predicted"/>
<reference evidence="1 2" key="1">
    <citation type="journal article" date="2019" name="Nat. Ecol. Evol.">
        <title>Megaphylogeny resolves global patterns of mushroom evolution.</title>
        <authorList>
            <person name="Varga T."/>
            <person name="Krizsan K."/>
            <person name="Foldi C."/>
            <person name="Dima B."/>
            <person name="Sanchez-Garcia M."/>
            <person name="Sanchez-Ramirez S."/>
            <person name="Szollosi G.J."/>
            <person name="Szarkandi J.G."/>
            <person name="Papp V."/>
            <person name="Albert L."/>
            <person name="Andreopoulos W."/>
            <person name="Angelini C."/>
            <person name="Antonin V."/>
            <person name="Barry K.W."/>
            <person name="Bougher N.L."/>
            <person name="Buchanan P."/>
            <person name="Buyck B."/>
            <person name="Bense V."/>
            <person name="Catcheside P."/>
            <person name="Chovatia M."/>
            <person name="Cooper J."/>
            <person name="Damon W."/>
            <person name="Desjardin D."/>
            <person name="Finy P."/>
            <person name="Geml J."/>
            <person name="Haridas S."/>
            <person name="Hughes K."/>
            <person name="Justo A."/>
            <person name="Karasinski D."/>
            <person name="Kautmanova I."/>
            <person name="Kiss B."/>
            <person name="Kocsube S."/>
            <person name="Kotiranta H."/>
            <person name="LaButti K.M."/>
            <person name="Lechner B.E."/>
            <person name="Liimatainen K."/>
            <person name="Lipzen A."/>
            <person name="Lukacs Z."/>
            <person name="Mihaltcheva S."/>
            <person name="Morgado L.N."/>
            <person name="Niskanen T."/>
            <person name="Noordeloos M.E."/>
            <person name="Ohm R.A."/>
            <person name="Ortiz-Santana B."/>
            <person name="Ovrebo C."/>
            <person name="Racz N."/>
            <person name="Riley R."/>
            <person name="Savchenko A."/>
            <person name="Shiryaev A."/>
            <person name="Soop K."/>
            <person name="Spirin V."/>
            <person name="Szebenyi C."/>
            <person name="Tomsovsky M."/>
            <person name="Tulloss R.E."/>
            <person name="Uehling J."/>
            <person name="Grigoriev I.V."/>
            <person name="Vagvolgyi C."/>
            <person name="Papp T."/>
            <person name="Martin F.M."/>
            <person name="Miettinen O."/>
            <person name="Hibbett D.S."/>
            <person name="Nagy L.G."/>
        </authorList>
    </citation>
    <scope>NUCLEOTIDE SEQUENCE [LARGE SCALE GENOMIC DNA]</scope>
    <source>
        <strain evidence="1 2">NL-1719</strain>
    </source>
</reference>
<keyword evidence="2" id="KW-1185">Reference proteome</keyword>
<accession>A0ACD3AYB6</accession>
<evidence type="ECO:0000313" key="1">
    <source>
        <dbReference type="EMBL" id="TFK70520.1"/>
    </source>
</evidence>
<feature type="non-terminal residue" evidence="1">
    <location>
        <position position="1"/>
    </location>
</feature>
<sequence length="290" mass="31984">RKPHAILDGDGRIVTVLVGRPQKDSSGWDALIRGVAELMEAFRRTGDEESLFSGDQRQHRRGNFVALSRGISYGGGQREPKNLAHGARLHQLLQDFVNENSVKRIAGFQNCAFAAFAPKLYLHYVSKLRQLYDDPRLNLVRNWPNSILPCATFNFGPKTSTFLHTDPGNAAYGWCIVTALGNFNHQVGGCLILPDLDVVCQIPSGSTYITMSAILQHGNTSIQEDEARMSMTQYCAGGLLRWVANGGKVAKGSKVVYNHGERVCEALSLLSKPSELSKDREALFQARNNP</sequence>
<protein>
    <submittedName>
        <fullName evidence="1">Uncharacterized protein</fullName>
    </submittedName>
</protein>
<dbReference type="EMBL" id="ML208312">
    <property type="protein sequence ID" value="TFK70520.1"/>
    <property type="molecule type" value="Genomic_DNA"/>
</dbReference>
<dbReference type="Proteomes" id="UP000308600">
    <property type="component" value="Unassembled WGS sequence"/>
</dbReference>